<evidence type="ECO:0000256" key="4">
    <source>
        <dbReference type="ARBA" id="ARBA00022728"/>
    </source>
</evidence>
<reference evidence="9" key="1">
    <citation type="submission" date="2021-01" db="EMBL/GenBank/DDBJ databases">
        <authorList>
            <person name="Corre E."/>
            <person name="Pelletier E."/>
            <person name="Niang G."/>
            <person name="Scheremetjew M."/>
            <person name="Finn R."/>
            <person name="Kale V."/>
            <person name="Holt S."/>
            <person name="Cochrane G."/>
            <person name="Meng A."/>
            <person name="Brown T."/>
            <person name="Cohen L."/>
        </authorList>
    </citation>
    <scope>NUCLEOTIDE SEQUENCE</scope>
    <source>
        <strain evidence="9">CCMP645</strain>
    </source>
</reference>
<dbReference type="Pfam" id="PF03371">
    <property type="entry name" value="PRP38"/>
    <property type="match status" value="1"/>
</dbReference>
<dbReference type="AlphaFoldDB" id="A0A7S4ET65"/>
<comment type="subcellular location">
    <subcellularLocation>
        <location evidence="1 7">Nucleus</location>
    </subcellularLocation>
</comment>
<feature type="compositionally biased region" description="Basic and acidic residues" evidence="8">
    <location>
        <begin position="249"/>
        <end position="277"/>
    </location>
</feature>
<dbReference type="InterPro" id="IPR005037">
    <property type="entry name" value="PRP38"/>
</dbReference>
<evidence type="ECO:0000256" key="6">
    <source>
        <dbReference type="ARBA" id="ARBA00023242"/>
    </source>
</evidence>
<dbReference type="GO" id="GO:0005681">
    <property type="term" value="C:spliceosomal complex"/>
    <property type="evidence" value="ECO:0007669"/>
    <property type="project" value="UniProtKB-KW"/>
</dbReference>
<gene>
    <name evidence="9" type="ORF">PCAR00345_LOCUS3269</name>
</gene>
<dbReference type="PANTHER" id="PTHR23142">
    <property type="entry name" value="PRE-MRNA-SPLICING FACTOR 38A-RELATED"/>
    <property type="match status" value="1"/>
</dbReference>
<accession>A0A7S4ET65</accession>
<evidence type="ECO:0000256" key="2">
    <source>
        <dbReference type="ARBA" id="ARBA00006164"/>
    </source>
</evidence>
<protein>
    <recommendedName>
        <fullName evidence="7">Pre-mRNA-splicing factor 38</fullName>
    </recommendedName>
</protein>
<dbReference type="GO" id="GO:0000398">
    <property type="term" value="P:mRNA splicing, via spliceosome"/>
    <property type="evidence" value="ECO:0007669"/>
    <property type="project" value="UniProtKB-UniRule"/>
</dbReference>
<keyword evidence="4 7" id="KW-0747">Spliceosome</keyword>
<proteinExistence type="inferred from homology"/>
<evidence type="ECO:0000256" key="8">
    <source>
        <dbReference type="SAM" id="MobiDB-lite"/>
    </source>
</evidence>
<evidence type="ECO:0000313" key="9">
    <source>
        <dbReference type="EMBL" id="CAE0750684.1"/>
    </source>
</evidence>
<sequence>MTHNKYFFSGRMVAVRQTPGGGNVSQEFVPESIEAGPHEKDVLPVSQATDPYGARSFGMNPMLLESIRMSDLFWDLAKFTKFEEVVDQIYFNCVYATPWVPGTHQASRNTGMQSAVRGVSNAGTPGTMYTILLKLYIMQLTRQQIKSMLNHTDSPFIKAAGLLYLRIGMADGFKEIWSWFEPLIDDKEQFCIDGTPATKTTIGEYVRRLLTDQDYFGDRLPRLPVLVQRQIDANLKAKDTGQPLEAVIDADRKRGREEEKRGREEEKRGREEEKRDQNAGQASAGRAEVLRRKREEIAQLEVKVASIRQLIADKTRAQQR</sequence>
<name>A0A7S4ET65_CHRCT</name>
<organism evidence="9">
    <name type="scientific">Chrysotila carterae</name>
    <name type="common">Marine alga</name>
    <name type="synonym">Syracosphaera carterae</name>
    <dbReference type="NCBI Taxonomy" id="13221"/>
    <lineage>
        <taxon>Eukaryota</taxon>
        <taxon>Haptista</taxon>
        <taxon>Haptophyta</taxon>
        <taxon>Prymnesiophyceae</taxon>
        <taxon>Isochrysidales</taxon>
        <taxon>Isochrysidaceae</taxon>
        <taxon>Chrysotila</taxon>
    </lineage>
</organism>
<keyword evidence="3 7" id="KW-0507">mRNA processing</keyword>
<evidence type="ECO:0000256" key="3">
    <source>
        <dbReference type="ARBA" id="ARBA00022664"/>
    </source>
</evidence>
<keyword evidence="6 7" id="KW-0539">Nucleus</keyword>
<keyword evidence="5 7" id="KW-0508">mRNA splicing</keyword>
<dbReference type="EMBL" id="HBIZ01005708">
    <property type="protein sequence ID" value="CAE0750684.1"/>
    <property type="molecule type" value="Transcribed_RNA"/>
</dbReference>
<feature type="region of interest" description="Disordered" evidence="8">
    <location>
        <begin position="242"/>
        <end position="290"/>
    </location>
</feature>
<comment type="function">
    <text evidence="7">Required for pre-mRNA splicing.</text>
</comment>
<evidence type="ECO:0000256" key="7">
    <source>
        <dbReference type="RuleBase" id="RU367025"/>
    </source>
</evidence>
<evidence type="ECO:0000256" key="5">
    <source>
        <dbReference type="ARBA" id="ARBA00023187"/>
    </source>
</evidence>
<evidence type="ECO:0000256" key="1">
    <source>
        <dbReference type="ARBA" id="ARBA00004123"/>
    </source>
</evidence>
<comment type="similarity">
    <text evidence="2 7">Belongs to the PRP38 family.</text>
</comment>